<evidence type="ECO:0000313" key="4">
    <source>
        <dbReference type="EMBL" id="CAL4798408.1"/>
    </source>
</evidence>
<proteinExistence type="predicted"/>
<dbReference type="EMBL" id="CAMXCT030005113">
    <property type="protein sequence ID" value="CAL4798774.1"/>
    <property type="molecule type" value="Genomic_DNA"/>
</dbReference>
<feature type="region of interest" description="Disordered" evidence="1">
    <location>
        <begin position="454"/>
        <end position="483"/>
    </location>
</feature>
<dbReference type="EMBL" id="CAMXCT020005113">
    <property type="protein sequence ID" value="CAL1164837.1"/>
    <property type="molecule type" value="Genomic_DNA"/>
</dbReference>
<sequence>MPIVGLADCLANTLTPHVNVSGEVASQKLRDAFDAFSCTVKEMSIVRAYCVPSSESTTCQTCQQTKLPQKLLQEFVSKHQVAYEASWHASILDPEGVFTVKDFALTHATTFFWKPIREIINGKISCGDLAGKLSVLSSISEGLGRLLSPFADDLLPKIEHGVRIWEKFAAAEPLWRAFSIVVGYEADLEICADIPPGHIPLEWGIKLAPRFAANRIVKQIQLCIALFPAQHLPLTKHAYLSVQLQKMMDEFAKELLMWYDKIRARSMKGMMSDITLLASKASKIAKLVSDPAESVASGRSASSHTSCLSAHGGPHCFLPGHLFEHLQREDGPSPVFIRAKDLKKGTKIISADGTPTVVTKVDGQKANILLELEIDNAEPFITTPQHRIVTSDGGSHVMCSDGVEKMVIGKNERLVEEQEVLAITFKPDKPVTCFSSSEKPVVLSLGLTLKPARRGGADRRVRRRLEESEDVSMPDTAPGEYED</sequence>
<dbReference type="EMBL" id="CAMXCT010005113">
    <property type="protein sequence ID" value="CAI4011462.1"/>
    <property type="molecule type" value="Genomic_DNA"/>
</dbReference>
<accession>A0A9P1GEK3</accession>
<evidence type="ECO:0000313" key="5">
    <source>
        <dbReference type="Proteomes" id="UP001152797"/>
    </source>
</evidence>
<evidence type="ECO:0000313" key="3">
    <source>
        <dbReference type="EMBL" id="CAI4011462.1"/>
    </source>
</evidence>
<gene>
    <name evidence="2" type="ORF">C1SCF055_LOCUS36292</name>
    <name evidence="3" type="ORF">C1SCF055_LOCUS36620</name>
</gene>
<comment type="caution">
    <text evidence="2">The sequence shown here is derived from an EMBL/GenBank/DDBJ whole genome shotgun (WGS) entry which is preliminary data.</text>
</comment>
<dbReference type="AlphaFoldDB" id="A0A9P1GEK3"/>
<protein>
    <submittedName>
        <fullName evidence="4">Hint domain-containing protein</fullName>
    </submittedName>
</protein>
<evidence type="ECO:0000256" key="1">
    <source>
        <dbReference type="SAM" id="MobiDB-lite"/>
    </source>
</evidence>
<dbReference type="Proteomes" id="UP001152797">
    <property type="component" value="Unassembled WGS sequence"/>
</dbReference>
<reference evidence="2" key="1">
    <citation type="submission" date="2022-10" db="EMBL/GenBank/DDBJ databases">
        <authorList>
            <person name="Chen Y."/>
            <person name="Dougan E. K."/>
            <person name="Chan C."/>
            <person name="Rhodes N."/>
            <person name="Thang M."/>
        </authorList>
    </citation>
    <scope>NUCLEOTIDE SEQUENCE</scope>
</reference>
<dbReference type="EMBL" id="CAMXCT010005005">
    <property type="protein sequence ID" value="CAI4011096.1"/>
    <property type="molecule type" value="Genomic_DNA"/>
</dbReference>
<dbReference type="EMBL" id="CAMXCT030005005">
    <property type="protein sequence ID" value="CAL4798408.1"/>
    <property type="molecule type" value="Genomic_DNA"/>
</dbReference>
<reference evidence="4 5" key="2">
    <citation type="submission" date="2024-05" db="EMBL/GenBank/DDBJ databases">
        <authorList>
            <person name="Chen Y."/>
            <person name="Shah S."/>
            <person name="Dougan E. K."/>
            <person name="Thang M."/>
            <person name="Chan C."/>
        </authorList>
    </citation>
    <scope>NUCLEOTIDE SEQUENCE [LARGE SCALE GENOMIC DNA]</scope>
</reference>
<evidence type="ECO:0000313" key="2">
    <source>
        <dbReference type="EMBL" id="CAI4011096.1"/>
    </source>
</evidence>
<dbReference type="EMBL" id="CAMXCT020005005">
    <property type="protein sequence ID" value="CAL1164471.1"/>
    <property type="molecule type" value="Genomic_DNA"/>
</dbReference>
<name>A0A9P1GEK3_9DINO</name>
<keyword evidence="5" id="KW-1185">Reference proteome</keyword>
<organism evidence="2">
    <name type="scientific">Cladocopium goreaui</name>
    <dbReference type="NCBI Taxonomy" id="2562237"/>
    <lineage>
        <taxon>Eukaryota</taxon>
        <taxon>Sar</taxon>
        <taxon>Alveolata</taxon>
        <taxon>Dinophyceae</taxon>
        <taxon>Suessiales</taxon>
        <taxon>Symbiodiniaceae</taxon>
        <taxon>Cladocopium</taxon>
    </lineage>
</organism>